<name>A0AAD3CIG3_9STRA</name>
<dbReference type="AlphaFoldDB" id="A0AAD3CIG3"/>
<feature type="compositionally biased region" description="Basic and acidic residues" evidence="1">
    <location>
        <begin position="124"/>
        <end position="139"/>
    </location>
</feature>
<sequence length="515" mass="58278">MKLHFLFLLPCVASFTTIWTNKSKKYGSLHYQQRPPGESINYQFQEHKLLNNVKRKDFAYEEMSLQDMKKYVRDIGFDDKGHDRAALIMIAKGYPEAVRAKPLIKTPDSIPPRLNVDAQNPNDIENHNGEKEEMVKDSKQDTSSVFSSLKSFKPKSLNIADMKISSMNLPSIPKENIRLPELQRPELNLPKINAPKVEFPNFRFGEQKTKALDKNSFSEKEETIIDVSYIRDDEASSSKNIMHFLRFLPEFNTFLKKDRLAEEPVTNMGGIRTESNRSTSNHILDSLKKSLCQITGKETYVFGDLSRHFLSEIDSSAKFAVRGISHDAKAMSRKVDYIIKKRVDSLASNQNDFSIIEVTKQLVNKVAKGEYEIGEITFLCKVLIKLGADFSLVAGILPVKLLLDLLGYSLVIGLGERFVTTLCKELDKRIQENDTKSPAKMSLALEAPKDSNYTAGDLTKQALRECLGKDSFETGDIANTDGAVDLIKDLEECLALEKQLVEKLQKVQSRRIVPN</sequence>
<proteinExistence type="predicted"/>
<accession>A0AAD3CIG3</accession>
<dbReference type="Proteomes" id="UP001054902">
    <property type="component" value="Unassembled WGS sequence"/>
</dbReference>
<protein>
    <submittedName>
        <fullName evidence="2">Uncharacterized protein</fullName>
    </submittedName>
</protein>
<feature type="region of interest" description="Disordered" evidence="1">
    <location>
        <begin position="105"/>
        <end position="139"/>
    </location>
</feature>
<dbReference type="EMBL" id="BLLK01000020">
    <property type="protein sequence ID" value="GFH45441.1"/>
    <property type="molecule type" value="Genomic_DNA"/>
</dbReference>
<keyword evidence="3" id="KW-1185">Reference proteome</keyword>
<reference evidence="2 3" key="1">
    <citation type="journal article" date="2021" name="Sci. Rep.">
        <title>The genome of the diatom Chaetoceros tenuissimus carries an ancient integrated fragment of an extant virus.</title>
        <authorList>
            <person name="Hongo Y."/>
            <person name="Kimura K."/>
            <person name="Takaki Y."/>
            <person name="Yoshida Y."/>
            <person name="Baba S."/>
            <person name="Kobayashi G."/>
            <person name="Nagasaki K."/>
            <person name="Hano T."/>
            <person name="Tomaru Y."/>
        </authorList>
    </citation>
    <scope>NUCLEOTIDE SEQUENCE [LARGE SCALE GENOMIC DNA]</scope>
    <source>
        <strain evidence="2 3">NIES-3715</strain>
    </source>
</reference>
<organism evidence="2 3">
    <name type="scientific">Chaetoceros tenuissimus</name>
    <dbReference type="NCBI Taxonomy" id="426638"/>
    <lineage>
        <taxon>Eukaryota</taxon>
        <taxon>Sar</taxon>
        <taxon>Stramenopiles</taxon>
        <taxon>Ochrophyta</taxon>
        <taxon>Bacillariophyta</taxon>
        <taxon>Coscinodiscophyceae</taxon>
        <taxon>Chaetocerotophycidae</taxon>
        <taxon>Chaetocerotales</taxon>
        <taxon>Chaetocerotaceae</taxon>
        <taxon>Chaetoceros</taxon>
    </lineage>
</organism>
<evidence type="ECO:0000313" key="3">
    <source>
        <dbReference type="Proteomes" id="UP001054902"/>
    </source>
</evidence>
<gene>
    <name evidence="2" type="ORF">CTEN210_01915</name>
</gene>
<evidence type="ECO:0000313" key="2">
    <source>
        <dbReference type="EMBL" id="GFH45441.1"/>
    </source>
</evidence>
<evidence type="ECO:0000256" key="1">
    <source>
        <dbReference type="SAM" id="MobiDB-lite"/>
    </source>
</evidence>
<comment type="caution">
    <text evidence="2">The sequence shown here is derived from an EMBL/GenBank/DDBJ whole genome shotgun (WGS) entry which is preliminary data.</text>
</comment>